<evidence type="ECO:0000313" key="3">
    <source>
        <dbReference type="EMBL" id="KAK3202318.1"/>
    </source>
</evidence>
<dbReference type="PANTHER" id="PTHR37013:SF3">
    <property type="entry name" value="INTEGRAL MEMBRANE PROTEIN (AFU_ORTHOLOGUE AFUA_1G05950)"/>
    <property type="match status" value="1"/>
</dbReference>
<dbReference type="Proteomes" id="UP001280581">
    <property type="component" value="Unassembled WGS sequence"/>
</dbReference>
<dbReference type="Pfam" id="PF24802">
    <property type="entry name" value="DUF7703"/>
    <property type="match status" value="1"/>
</dbReference>
<feature type="transmembrane region" description="Helical" evidence="1">
    <location>
        <begin position="47"/>
        <end position="68"/>
    </location>
</feature>
<feature type="transmembrane region" description="Helical" evidence="1">
    <location>
        <begin position="115"/>
        <end position="136"/>
    </location>
</feature>
<accession>A0AAN6LSK0</accession>
<keyword evidence="4" id="KW-1185">Reference proteome</keyword>
<keyword evidence="1" id="KW-0472">Membrane</keyword>
<reference evidence="3 4" key="1">
    <citation type="submission" date="2021-02" db="EMBL/GenBank/DDBJ databases">
        <title>Genome assembly of Pseudopithomyces chartarum.</title>
        <authorList>
            <person name="Jauregui R."/>
            <person name="Singh J."/>
            <person name="Voisey C."/>
        </authorList>
    </citation>
    <scope>NUCLEOTIDE SEQUENCE [LARGE SCALE GENOMIC DNA]</scope>
    <source>
        <strain evidence="3 4">AGR01</strain>
    </source>
</reference>
<dbReference type="EMBL" id="WVTA01000014">
    <property type="protein sequence ID" value="KAK3202318.1"/>
    <property type="molecule type" value="Genomic_DNA"/>
</dbReference>
<keyword evidence="1" id="KW-1133">Transmembrane helix</keyword>
<keyword evidence="1" id="KW-0812">Transmembrane</keyword>
<dbReference type="PANTHER" id="PTHR37013">
    <property type="entry name" value="INTEGRAL MEMBRANE PROTEIN (AFU_ORTHOLOGUE AFUA_1G05950)-RELATED"/>
    <property type="match status" value="1"/>
</dbReference>
<evidence type="ECO:0000313" key="4">
    <source>
        <dbReference type="Proteomes" id="UP001280581"/>
    </source>
</evidence>
<name>A0AAN6LSK0_9PLEO</name>
<protein>
    <recommendedName>
        <fullName evidence="2">DUF7703 domain-containing protein</fullName>
    </recommendedName>
</protein>
<dbReference type="AlphaFoldDB" id="A0AAN6LSK0"/>
<evidence type="ECO:0000259" key="2">
    <source>
        <dbReference type="Pfam" id="PF24802"/>
    </source>
</evidence>
<comment type="caution">
    <text evidence="3">The sequence shown here is derived from an EMBL/GenBank/DDBJ whole genome shotgun (WGS) entry which is preliminary data.</text>
</comment>
<sequence length="323" mass="36814">MAIDDIESYGSSRIIPRAMTAFTAIAWYNALELFILLFLVFKKYSGLYFWSLLLTTMSVVPYATGAWLKQNHVSNNSRLNEAILLSSWIVMVPGQSLVMYSRLHLISQNFILLRFIFWMIVVNAILLCIPTIVLDLGQYGPDPNIYTKGYNIIEKIQMTMFTTQEIVISVIYLAKVYEILRFALDGQTKKAMWRLAAMNMLHLVLDLALLTLEYFDMHSIEKTLKSLVYSVKLKIEFAVLSQLARAVRNRNTSTLRVETTKTGDISSVVEVTEIVQNNIPREWRMSAGVSEILSPRTRQGRSEEQSPTLSLMSVDAMYPGRLG</sequence>
<feature type="transmembrane region" description="Helical" evidence="1">
    <location>
        <begin position="83"/>
        <end position="103"/>
    </location>
</feature>
<feature type="domain" description="DUF7703" evidence="2">
    <location>
        <begin position="17"/>
        <end position="248"/>
    </location>
</feature>
<gene>
    <name evidence="3" type="ORF">GRF29_161g817712</name>
</gene>
<dbReference type="InterPro" id="IPR056120">
    <property type="entry name" value="DUF7703"/>
</dbReference>
<organism evidence="3 4">
    <name type="scientific">Pseudopithomyces chartarum</name>
    <dbReference type="NCBI Taxonomy" id="1892770"/>
    <lineage>
        <taxon>Eukaryota</taxon>
        <taxon>Fungi</taxon>
        <taxon>Dikarya</taxon>
        <taxon>Ascomycota</taxon>
        <taxon>Pezizomycotina</taxon>
        <taxon>Dothideomycetes</taxon>
        <taxon>Pleosporomycetidae</taxon>
        <taxon>Pleosporales</taxon>
        <taxon>Massarineae</taxon>
        <taxon>Didymosphaeriaceae</taxon>
        <taxon>Pseudopithomyces</taxon>
    </lineage>
</organism>
<proteinExistence type="predicted"/>
<evidence type="ECO:0000256" key="1">
    <source>
        <dbReference type="SAM" id="Phobius"/>
    </source>
</evidence>
<feature type="transmembrane region" description="Helical" evidence="1">
    <location>
        <begin position="20"/>
        <end position="40"/>
    </location>
</feature>